<accession>A0A0U1HNW3</accession>
<protein>
    <recommendedName>
        <fullName evidence="1">Glucosamine inositolphosphorylceramide transferase 1 N-terminal domain-containing protein</fullName>
    </recommendedName>
</protein>
<dbReference type="Gene3D" id="2.115.10.20">
    <property type="entry name" value="Glycosyl hydrolase domain, family 43"/>
    <property type="match status" value="1"/>
</dbReference>
<dbReference type="Proteomes" id="UP000042054">
    <property type="component" value="Unassembled WGS sequence"/>
</dbReference>
<dbReference type="STRING" id="29485.CH64_2108"/>
<sequence length="288" mass="33804">MVIKNKGEHIFPENTLEILSNTKAQPLNKKYTFQADPFIIDKDNHLYIFYEAFSFRNSKGILRCRILNSDMLEISDVKLKGFDDLHCHLSFPFLFHLDGKLFMIPESSERKEIILFQSVDFPARWEKVKVLVSDMAVTDNVIFELEGIYYLVSTTMDYEMTIHTADNIFGEWKMISPTLDVCNYHHRSAGTPYSINNKTYIFTQECNPNEYGKSIYIKELTKLTSQDYEEKLIGKINPNINNSDGIHTINFTDNYIVYDTKRLIFSLLSPLKKLSYKIMVKYRNRRFT</sequence>
<gene>
    <name evidence="2" type="ORF">ERS008555_00509</name>
</gene>
<evidence type="ECO:0000313" key="2">
    <source>
        <dbReference type="EMBL" id="CQI88176.1"/>
    </source>
</evidence>
<dbReference type="SUPFAM" id="SSF75005">
    <property type="entry name" value="Arabinanase/levansucrase/invertase"/>
    <property type="match status" value="1"/>
</dbReference>
<dbReference type="Pfam" id="PF24793">
    <property type="entry name" value="GINT1_N"/>
    <property type="match status" value="1"/>
</dbReference>
<evidence type="ECO:0000313" key="3">
    <source>
        <dbReference type="Proteomes" id="UP000042054"/>
    </source>
</evidence>
<name>A0A0U1HNW3_YERRO</name>
<organism evidence="2 3">
    <name type="scientific">Yersinia rohdei</name>
    <dbReference type="NCBI Taxonomy" id="29485"/>
    <lineage>
        <taxon>Bacteria</taxon>
        <taxon>Pseudomonadati</taxon>
        <taxon>Pseudomonadota</taxon>
        <taxon>Gammaproteobacteria</taxon>
        <taxon>Enterobacterales</taxon>
        <taxon>Yersiniaceae</taxon>
        <taxon>Yersinia</taxon>
    </lineage>
</organism>
<reference evidence="2 3" key="1">
    <citation type="submission" date="2015-03" db="EMBL/GenBank/DDBJ databases">
        <authorList>
            <person name="Murphy D."/>
        </authorList>
    </citation>
    <scope>NUCLEOTIDE SEQUENCE [LARGE SCALE GENOMIC DNA]</scope>
    <source>
        <strain evidence="2 3">68/02</strain>
    </source>
</reference>
<feature type="domain" description="Glucosamine inositolphosphorylceramide transferase 1 N-terminal" evidence="1">
    <location>
        <begin position="27"/>
        <end position="231"/>
    </location>
</feature>
<dbReference type="InterPro" id="IPR023296">
    <property type="entry name" value="Glyco_hydro_beta-prop_sf"/>
</dbReference>
<dbReference type="AlphaFoldDB" id="A0A0U1HNW3"/>
<dbReference type="OrthoDB" id="3771157at2"/>
<proteinExistence type="predicted"/>
<evidence type="ECO:0000259" key="1">
    <source>
        <dbReference type="Pfam" id="PF24793"/>
    </source>
</evidence>
<dbReference type="InterPro" id="IPR056442">
    <property type="entry name" value="GINT1_N"/>
</dbReference>
<dbReference type="EMBL" id="CTKE01000002">
    <property type="protein sequence ID" value="CQI88176.1"/>
    <property type="molecule type" value="Genomic_DNA"/>
</dbReference>